<dbReference type="GO" id="GO:0008270">
    <property type="term" value="F:zinc ion binding"/>
    <property type="evidence" value="ECO:0007669"/>
    <property type="project" value="InterPro"/>
</dbReference>
<evidence type="ECO:0000256" key="5">
    <source>
        <dbReference type="SAM" id="MobiDB-lite"/>
    </source>
</evidence>
<reference evidence="7" key="2">
    <citation type="journal article" date="2023" name="IMA Fungus">
        <title>Comparative genomic study of the Penicillium genus elucidates a diverse pangenome and 15 lateral gene transfer events.</title>
        <authorList>
            <person name="Petersen C."/>
            <person name="Sorensen T."/>
            <person name="Nielsen M.R."/>
            <person name="Sondergaard T.E."/>
            <person name="Sorensen J.L."/>
            <person name="Fitzpatrick D.A."/>
            <person name="Frisvad J.C."/>
            <person name="Nielsen K.L."/>
        </authorList>
    </citation>
    <scope>NUCLEOTIDE SEQUENCE</scope>
    <source>
        <strain evidence="7">IBT 29864</strain>
    </source>
</reference>
<dbReference type="GeneID" id="81443347"/>
<sequence>MPSRRSHTKSRKGCLECKRRHVKCDEGTPKCTLCRKRRLECSYPPPQSDLDSTHGSPSGQDGSESGTRTPGGINQCKREC</sequence>
<feature type="compositionally biased region" description="Polar residues" evidence="5">
    <location>
        <begin position="49"/>
        <end position="68"/>
    </location>
</feature>
<keyword evidence="1" id="KW-0805">Transcription regulation</keyword>
<dbReference type="InterPro" id="IPR052400">
    <property type="entry name" value="Zn2-C6_fungal_TF"/>
</dbReference>
<dbReference type="RefSeq" id="XP_056550128.1">
    <property type="nucleotide sequence ID" value="XM_056704168.1"/>
</dbReference>
<keyword evidence="2" id="KW-0238">DNA-binding</keyword>
<comment type="caution">
    <text evidence="7">The sequence shown here is derived from an EMBL/GenBank/DDBJ whole genome shotgun (WGS) entry which is preliminary data.</text>
</comment>
<dbReference type="AlphaFoldDB" id="A0A9W9UVF6"/>
<evidence type="ECO:0000256" key="1">
    <source>
        <dbReference type="ARBA" id="ARBA00023015"/>
    </source>
</evidence>
<dbReference type="PANTHER" id="PTHR47657">
    <property type="entry name" value="STEROL REGULATORY ELEMENT-BINDING PROTEIN ECM22"/>
    <property type="match status" value="1"/>
</dbReference>
<dbReference type="Proteomes" id="UP001147782">
    <property type="component" value="Unassembled WGS sequence"/>
</dbReference>
<dbReference type="InterPro" id="IPR036864">
    <property type="entry name" value="Zn2-C6_fun-type_DNA-bd_sf"/>
</dbReference>
<dbReference type="Pfam" id="PF00172">
    <property type="entry name" value="Zn_clus"/>
    <property type="match status" value="1"/>
</dbReference>
<dbReference type="Gene3D" id="4.10.240.10">
    <property type="entry name" value="Zn(2)-C6 fungal-type DNA-binding domain"/>
    <property type="match status" value="1"/>
</dbReference>
<keyword evidence="3" id="KW-0804">Transcription</keyword>
<evidence type="ECO:0000256" key="3">
    <source>
        <dbReference type="ARBA" id="ARBA00023163"/>
    </source>
</evidence>
<feature type="domain" description="Zn(2)-C6 fungal-type" evidence="6">
    <location>
        <begin position="13"/>
        <end position="43"/>
    </location>
</feature>
<evidence type="ECO:0000313" key="7">
    <source>
        <dbReference type="EMBL" id="KAJ5358842.1"/>
    </source>
</evidence>
<protein>
    <recommendedName>
        <fullName evidence="6">Zn(2)-C6 fungal-type domain-containing protein</fullName>
    </recommendedName>
</protein>
<dbReference type="GO" id="GO:0003677">
    <property type="term" value="F:DNA binding"/>
    <property type="evidence" value="ECO:0007669"/>
    <property type="project" value="UniProtKB-KW"/>
</dbReference>
<proteinExistence type="predicted"/>
<evidence type="ECO:0000313" key="8">
    <source>
        <dbReference type="Proteomes" id="UP001147782"/>
    </source>
</evidence>
<dbReference type="SUPFAM" id="SSF57701">
    <property type="entry name" value="Zn2/Cys6 DNA-binding domain"/>
    <property type="match status" value="1"/>
</dbReference>
<dbReference type="InterPro" id="IPR001138">
    <property type="entry name" value="Zn2Cys6_DnaBD"/>
</dbReference>
<dbReference type="PROSITE" id="PS00463">
    <property type="entry name" value="ZN2_CY6_FUNGAL_1"/>
    <property type="match status" value="1"/>
</dbReference>
<dbReference type="PANTHER" id="PTHR47657:SF7">
    <property type="entry name" value="STEROL REGULATORY ELEMENT-BINDING PROTEIN ECM22"/>
    <property type="match status" value="1"/>
</dbReference>
<dbReference type="SMART" id="SM00066">
    <property type="entry name" value="GAL4"/>
    <property type="match status" value="1"/>
</dbReference>
<dbReference type="CDD" id="cd00067">
    <property type="entry name" value="GAL4"/>
    <property type="match status" value="1"/>
</dbReference>
<evidence type="ECO:0000256" key="2">
    <source>
        <dbReference type="ARBA" id="ARBA00023125"/>
    </source>
</evidence>
<keyword evidence="4" id="KW-0539">Nucleus</keyword>
<dbReference type="OrthoDB" id="4937900at2759"/>
<feature type="region of interest" description="Disordered" evidence="5">
    <location>
        <begin position="45"/>
        <end position="80"/>
    </location>
</feature>
<keyword evidence="8" id="KW-1185">Reference proteome</keyword>
<name>A0A9W9UVF6_9EURO</name>
<dbReference type="PROSITE" id="PS50048">
    <property type="entry name" value="ZN2_CY6_FUNGAL_2"/>
    <property type="match status" value="1"/>
</dbReference>
<evidence type="ECO:0000259" key="6">
    <source>
        <dbReference type="PROSITE" id="PS50048"/>
    </source>
</evidence>
<gene>
    <name evidence="7" type="ORF">N7496_011255</name>
</gene>
<reference evidence="7" key="1">
    <citation type="submission" date="2022-11" db="EMBL/GenBank/DDBJ databases">
        <authorList>
            <person name="Petersen C."/>
        </authorList>
    </citation>
    <scope>NUCLEOTIDE SEQUENCE</scope>
    <source>
        <strain evidence="7">IBT 29864</strain>
    </source>
</reference>
<evidence type="ECO:0000256" key="4">
    <source>
        <dbReference type="ARBA" id="ARBA00023242"/>
    </source>
</evidence>
<dbReference type="EMBL" id="JAPZBS010000009">
    <property type="protein sequence ID" value="KAJ5358842.1"/>
    <property type="molecule type" value="Genomic_DNA"/>
</dbReference>
<organism evidence="7 8">
    <name type="scientific">Penicillium cataractarum</name>
    <dbReference type="NCBI Taxonomy" id="2100454"/>
    <lineage>
        <taxon>Eukaryota</taxon>
        <taxon>Fungi</taxon>
        <taxon>Dikarya</taxon>
        <taxon>Ascomycota</taxon>
        <taxon>Pezizomycotina</taxon>
        <taxon>Eurotiomycetes</taxon>
        <taxon>Eurotiomycetidae</taxon>
        <taxon>Eurotiales</taxon>
        <taxon>Aspergillaceae</taxon>
        <taxon>Penicillium</taxon>
    </lineage>
</organism>
<dbReference type="GO" id="GO:0000981">
    <property type="term" value="F:DNA-binding transcription factor activity, RNA polymerase II-specific"/>
    <property type="evidence" value="ECO:0007669"/>
    <property type="project" value="InterPro"/>
</dbReference>
<accession>A0A9W9UVF6</accession>